<dbReference type="CDD" id="cd15831">
    <property type="entry name" value="BTAD"/>
    <property type="match status" value="1"/>
</dbReference>
<reference evidence="5" key="1">
    <citation type="submission" date="2021-01" db="EMBL/GenBank/DDBJ databases">
        <title>Whole genome shotgun sequence of Sinosporangium siamense NBRC 109515.</title>
        <authorList>
            <person name="Komaki H."/>
            <person name="Tamura T."/>
        </authorList>
    </citation>
    <scope>NUCLEOTIDE SEQUENCE</scope>
    <source>
        <strain evidence="5">NBRC 109515</strain>
    </source>
</reference>
<dbReference type="GO" id="GO:0003677">
    <property type="term" value="F:DNA binding"/>
    <property type="evidence" value="ECO:0007669"/>
    <property type="project" value="UniProtKB-KW"/>
</dbReference>
<dbReference type="PRINTS" id="PR00364">
    <property type="entry name" value="DISEASERSIST"/>
</dbReference>
<evidence type="ECO:0000313" key="6">
    <source>
        <dbReference type="Proteomes" id="UP000606172"/>
    </source>
</evidence>
<protein>
    <submittedName>
        <fullName evidence="5">SARP family transcriptional regulator</fullName>
    </submittedName>
</protein>
<dbReference type="EMBL" id="BOOW01000036">
    <property type="protein sequence ID" value="GII95493.1"/>
    <property type="molecule type" value="Genomic_DNA"/>
</dbReference>
<dbReference type="GO" id="GO:0000160">
    <property type="term" value="P:phosphorelay signal transduction system"/>
    <property type="evidence" value="ECO:0007669"/>
    <property type="project" value="InterPro"/>
</dbReference>
<dbReference type="Pfam" id="PF13424">
    <property type="entry name" value="TPR_12"/>
    <property type="match status" value="2"/>
</dbReference>
<dbReference type="Proteomes" id="UP000606172">
    <property type="component" value="Unassembled WGS sequence"/>
</dbReference>
<dbReference type="PANTHER" id="PTHR10098:SF108">
    <property type="entry name" value="TETRATRICOPEPTIDE REPEAT PROTEIN 28"/>
    <property type="match status" value="1"/>
</dbReference>
<gene>
    <name evidence="5" type="ORF">Ssi02_57240</name>
</gene>
<dbReference type="InterPro" id="IPR027417">
    <property type="entry name" value="P-loop_NTPase"/>
</dbReference>
<dbReference type="SUPFAM" id="SSF48452">
    <property type="entry name" value="TPR-like"/>
    <property type="match status" value="3"/>
</dbReference>
<dbReference type="AlphaFoldDB" id="A0A919V9J0"/>
<name>A0A919V9J0_9ACTN</name>
<dbReference type="InterPro" id="IPR019734">
    <property type="entry name" value="TPR_rpt"/>
</dbReference>
<keyword evidence="2" id="KW-0238">DNA-binding</keyword>
<dbReference type="Gene3D" id="1.25.40.10">
    <property type="entry name" value="Tetratricopeptide repeat domain"/>
    <property type="match status" value="3"/>
</dbReference>
<dbReference type="SMART" id="SM00862">
    <property type="entry name" value="Trans_reg_C"/>
    <property type="match status" value="1"/>
</dbReference>
<evidence type="ECO:0000259" key="3">
    <source>
        <dbReference type="SMART" id="SM00862"/>
    </source>
</evidence>
<dbReference type="PANTHER" id="PTHR10098">
    <property type="entry name" value="RAPSYN-RELATED"/>
    <property type="match status" value="1"/>
</dbReference>
<dbReference type="SMART" id="SM01043">
    <property type="entry name" value="BTAD"/>
    <property type="match status" value="1"/>
</dbReference>
<dbReference type="GO" id="GO:0006355">
    <property type="term" value="P:regulation of DNA-templated transcription"/>
    <property type="evidence" value="ECO:0007669"/>
    <property type="project" value="InterPro"/>
</dbReference>
<evidence type="ECO:0000313" key="5">
    <source>
        <dbReference type="EMBL" id="GII95493.1"/>
    </source>
</evidence>
<dbReference type="InterPro" id="IPR036388">
    <property type="entry name" value="WH-like_DNA-bd_sf"/>
</dbReference>
<dbReference type="Pfam" id="PF00931">
    <property type="entry name" value="NB-ARC"/>
    <property type="match status" value="1"/>
</dbReference>
<comment type="caution">
    <text evidence="5">The sequence shown here is derived from an EMBL/GenBank/DDBJ whole genome shotgun (WGS) entry which is preliminary data.</text>
</comment>
<dbReference type="SMART" id="SM00028">
    <property type="entry name" value="TPR"/>
    <property type="match status" value="9"/>
</dbReference>
<feature type="domain" description="Bacterial transcriptional activator" evidence="4">
    <location>
        <begin position="102"/>
        <end position="246"/>
    </location>
</feature>
<dbReference type="InterPro" id="IPR011990">
    <property type="entry name" value="TPR-like_helical_dom_sf"/>
</dbReference>
<dbReference type="Gene3D" id="3.40.50.300">
    <property type="entry name" value="P-loop containing nucleotide triphosphate hydrolases"/>
    <property type="match status" value="1"/>
</dbReference>
<dbReference type="InterPro" id="IPR005158">
    <property type="entry name" value="BTAD"/>
</dbReference>
<comment type="similarity">
    <text evidence="1">Belongs to the AfsR/DnrI/RedD regulatory family.</text>
</comment>
<dbReference type="InterPro" id="IPR016032">
    <property type="entry name" value="Sig_transdc_resp-reg_C-effctor"/>
</dbReference>
<dbReference type="GO" id="GO:0043531">
    <property type="term" value="F:ADP binding"/>
    <property type="evidence" value="ECO:0007669"/>
    <property type="project" value="InterPro"/>
</dbReference>
<dbReference type="SUPFAM" id="SSF52540">
    <property type="entry name" value="P-loop containing nucleoside triphosphate hydrolases"/>
    <property type="match status" value="1"/>
</dbReference>
<dbReference type="InterPro" id="IPR002182">
    <property type="entry name" value="NB-ARC"/>
</dbReference>
<evidence type="ECO:0000259" key="4">
    <source>
        <dbReference type="SMART" id="SM01043"/>
    </source>
</evidence>
<accession>A0A919V9J0</accession>
<dbReference type="Gene3D" id="1.10.10.10">
    <property type="entry name" value="Winged helix-like DNA-binding domain superfamily/Winged helix DNA-binding domain"/>
    <property type="match status" value="1"/>
</dbReference>
<evidence type="ECO:0000256" key="2">
    <source>
        <dbReference type="ARBA" id="ARBA00023125"/>
    </source>
</evidence>
<dbReference type="InterPro" id="IPR001867">
    <property type="entry name" value="OmpR/PhoB-type_DNA-bd"/>
</dbReference>
<evidence type="ECO:0000256" key="1">
    <source>
        <dbReference type="ARBA" id="ARBA00005820"/>
    </source>
</evidence>
<dbReference type="SUPFAM" id="SSF46894">
    <property type="entry name" value="C-terminal effector domain of the bipartite response regulators"/>
    <property type="match status" value="1"/>
</dbReference>
<dbReference type="Pfam" id="PF03704">
    <property type="entry name" value="BTAD"/>
    <property type="match status" value="1"/>
</dbReference>
<proteinExistence type="inferred from homology"/>
<sequence length="1035" mass="115784">MPVFKLASGSGVVLCVEGEEHSLGFPRQQLILAMLLLSPAQAITVSEIADRIWGEHPPPQARKDIASYVSRLRGRLRNLLADDVKIVSRRTTYALVVEPENIDLWQVRARSREARALLKSGEMRHALRLLQEAEELWPGEALIGLPGAWAARMADTLALERRKLRCERIDLELRLGHHEQVLGELYGLAAADPTDETVARQLMTALYRSSRQAESLRVYQRVGHHLRESLGTGPGPELKELHLRILRADPELAVTPIYSRGGAQRQPNTLPRDIPHFTGRRREIAVVNRWRAELGHGFALVLQGMPGVGKTALAVHLAHSLAADYPDACLYLDMRGHDATFPPLSSAEALAAVLEMLGIQGRRVPSSLEDRAAVWHAQLAHRRTVVILDDVSGPEQVRPLLTGAPSALMLITTRSRFEESEAVQPLSLDVLSPGEAADLVRQLVDGPAGTTPTHVEEVVEACGGLPLALTLHAGRRWELSEEKSGRLRRLRGPIPGTADVPQEVGSAFALSYRDLPGEAQLVFRRLGLSPCRDITLWTAAVLSGLPVVLVRESVDLLVRHHLLREMRPGHVQFHDLIRGFAREQAQREDSEGDRRRALERLLDHYHRTVVSAVLLAETGRADTHADAQAEFADAESAQQWLRSEWSNVLLLAEYAADHEWKRHCARLTHALWEFLDAECRWSEALAACELAVRACQDPGDSAWVAQALLDLGFFQYRTAAYAEALHHTTKALKAHRRRGDRQGEARSLHQIGFIHFAWHHLRDALAHYEESIVVYRSVGDIKGEARVLGPCGIALFCLGRPEQAFTFLERALEAYRIVGDRRGEGDALNNLAEFQRRRGFHRDAVKLYEESMEIFKGLSGRQSLAIVNKNRGDVHHYRGEFAQALECYAVARVTFEEIGDLKNQVEIFNSLGKLYLETAAANEARVFFQKARDMADKFEWADEKALSLIGMAGVHKTQRRYAEALDLCLEAIALTRGFADIYHEALAHKLMGDIYLCLRSQIAARISWRQALRIFEQLSLPDAEEIEIKISVLAE</sequence>
<organism evidence="5 6">
    <name type="scientific">Sinosporangium siamense</name>
    <dbReference type="NCBI Taxonomy" id="1367973"/>
    <lineage>
        <taxon>Bacteria</taxon>
        <taxon>Bacillati</taxon>
        <taxon>Actinomycetota</taxon>
        <taxon>Actinomycetes</taxon>
        <taxon>Streptosporangiales</taxon>
        <taxon>Streptosporangiaceae</taxon>
        <taxon>Sinosporangium</taxon>
    </lineage>
</organism>
<feature type="domain" description="OmpR/PhoB-type" evidence="3">
    <location>
        <begin position="18"/>
        <end position="95"/>
    </location>
</feature>
<keyword evidence="6" id="KW-1185">Reference proteome</keyword>